<reference evidence="4 5" key="1">
    <citation type="submission" date="2016-08" db="EMBL/GenBank/DDBJ databases">
        <title>Whole genome sequence of Mesorhizobium sp. strain UASWS1009 isolated from industrial sewage.</title>
        <authorList>
            <person name="Crovadore J."/>
            <person name="Calmin G."/>
            <person name="Chablais R."/>
            <person name="Cochard B."/>
            <person name="Lefort F."/>
        </authorList>
    </citation>
    <scope>NUCLEOTIDE SEQUENCE [LARGE SCALE GENOMIC DNA]</scope>
    <source>
        <strain evidence="4 5">UASWS1009</strain>
    </source>
</reference>
<dbReference type="GO" id="GO:0019563">
    <property type="term" value="P:glycerol catabolic process"/>
    <property type="evidence" value="ECO:0007669"/>
    <property type="project" value="TreeGrafter"/>
</dbReference>
<dbReference type="PROSITE" id="PS51480">
    <property type="entry name" value="DHAL"/>
    <property type="match status" value="1"/>
</dbReference>
<name>A0A1C2E597_9HYPH</name>
<dbReference type="InterPro" id="IPR004007">
    <property type="entry name" value="DhaL_dom"/>
</dbReference>
<dbReference type="OrthoDB" id="9800291at2"/>
<dbReference type="Proteomes" id="UP000094412">
    <property type="component" value="Unassembled WGS sequence"/>
</dbReference>
<dbReference type="InterPro" id="IPR050861">
    <property type="entry name" value="Dihydroxyacetone_Kinase"/>
</dbReference>
<dbReference type="PANTHER" id="PTHR28629:SF4">
    <property type="entry name" value="TRIOKINASE_FMN CYCLASE"/>
    <property type="match status" value="1"/>
</dbReference>
<dbReference type="InterPro" id="IPR036117">
    <property type="entry name" value="DhaL_dom_sf"/>
</dbReference>
<dbReference type="GO" id="GO:0005829">
    <property type="term" value="C:cytosol"/>
    <property type="evidence" value="ECO:0007669"/>
    <property type="project" value="TreeGrafter"/>
</dbReference>
<dbReference type="STRING" id="1566387.QV13_06260"/>
<keyword evidence="2" id="KW-0418">Kinase</keyword>
<dbReference type="Gene3D" id="1.25.40.340">
    <property type="match status" value="1"/>
</dbReference>
<protein>
    <submittedName>
        <fullName evidence="4">Phosphatase</fullName>
    </submittedName>
</protein>
<evidence type="ECO:0000259" key="3">
    <source>
        <dbReference type="PROSITE" id="PS51480"/>
    </source>
</evidence>
<dbReference type="SMART" id="SM01120">
    <property type="entry name" value="Dak2"/>
    <property type="match status" value="1"/>
</dbReference>
<dbReference type="EMBL" id="MDEO01000027">
    <property type="protein sequence ID" value="OCX22157.1"/>
    <property type="molecule type" value="Genomic_DNA"/>
</dbReference>
<dbReference type="Pfam" id="PF02734">
    <property type="entry name" value="Dak2"/>
    <property type="match status" value="1"/>
</dbReference>
<evidence type="ECO:0000313" key="5">
    <source>
        <dbReference type="Proteomes" id="UP000094412"/>
    </source>
</evidence>
<evidence type="ECO:0000256" key="2">
    <source>
        <dbReference type="ARBA" id="ARBA00022777"/>
    </source>
</evidence>
<proteinExistence type="predicted"/>
<evidence type="ECO:0000313" key="4">
    <source>
        <dbReference type="EMBL" id="OCX22157.1"/>
    </source>
</evidence>
<organism evidence="4 5">
    <name type="scientific">Mesorhizobium hungaricum</name>
    <dbReference type="NCBI Taxonomy" id="1566387"/>
    <lineage>
        <taxon>Bacteria</taxon>
        <taxon>Pseudomonadati</taxon>
        <taxon>Pseudomonadota</taxon>
        <taxon>Alphaproteobacteria</taxon>
        <taxon>Hyphomicrobiales</taxon>
        <taxon>Phyllobacteriaceae</taxon>
        <taxon>Mesorhizobium</taxon>
    </lineage>
</organism>
<evidence type="ECO:0000256" key="1">
    <source>
        <dbReference type="ARBA" id="ARBA00022679"/>
    </source>
</evidence>
<dbReference type="AlphaFoldDB" id="A0A1C2E597"/>
<dbReference type="RefSeq" id="WP_024926638.1">
    <property type="nucleotide sequence ID" value="NZ_MDEO01000027.1"/>
</dbReference>
<keyword evidence="1" id="KW-0808">Transferase</keyword>
<sequence>MTAIDSTALKAALGRVAAATADASAELCAADGALGDGDLGITVSKGFAEAAAAPLPEDFGMALLEAAKAFQRVSSSSYGTLVATAFMSAAKTTKGRTSIDAAEIPGLIAAARDAMMARGKGALGDKTVLDSLDAIAKAIDGVAPEAMVATAIKAAADTLEEYKGKPNLLGRARMFGEKSIGLADPGQLALLRIVEGLKG</sequence>
<accession>A0A1C2E597</accession>
<dbReference type="GO" id="GO:0004371">
    <property type="term" value="F:glycerone kinase activity"/>
    <property type="evidence" value="ECO:0007669"/>
    <property type="project" value="InterPro"/>
</dbReference>
<gene>
    <name evidence="4" type="ORF">QV13_06260</name>
</gene>
<feature type="domain" description="DhaL" evidence="3">
    <location>
        <begin position="7"/>
        <end position="199"/>
    </location>
</feature>
<comment type="caution">
    <text evidence="4">The sequence shown here is derived from an EMBL/GenBank/DDBJ whole genome shotgun (WGS) entry which is preliminary data.</text>
</comment>
<keyword evidence="5" id="KW-1185">Reference proteome</keyword>
<dbReference type="SUPFAM" id="SSF101473">
    <property type="entry name" value="DhaL-like"/>
    <property type="match status" value="1"/>
</dbReference>
<dbReference type="PANTHER" id="PTHR28629">
    <property type="entry name" value="TRIOKINASE/FMN CYCLASE"/>
    <property type="match status" value="1"/>
</dbReference>